<dbReference type="Proteomes" id="UP001343257">
    <property type="component" value="Unassembled WGS sequence"/>
</dbReference>
<keyword evidence="5" id="KW-0238">DNA-binding</keyword>
<sequence>MRALLVDDERLALELLQQLLENRIGGVTVIGSFTNPMQALESVRELQPDIIFLDIHMPGIDGLKLGDLMQESLPSAKIVFVTGYDQYAVDAFELNALDYILKPPHLKRLMKTLERFRESRPKVLETGVGEPLLCCFNQLQYLPDGRMPQALKWRTGKAQELFAFMLHHRDSILDKEALIEMFWPELETSRALQYLYTTVYQIRQTLKHSGIDQIRIVSGSFESGYRLTTGNLKLDTEEWKKRILELGTPSMLNAVNYEFALDLYKGDYLSEYGYVWAEQEREHLRGLWLRTARMLNDFYEQHRLTAEAIRLNLRIQQRFPYDEECSLGLMKLYRELGDPEGIREQYRQLGSRIEGELESRISAKVRTWYEEWERSGG</sequence>
<dbReference type="Gene3D" id="1.10.10.10">
    <property type="entry name" value="Winged helix-like DNA-binding domain superfamily/Winged helix DNA-binding domain"/>
    <property type="match status" value="1"/>
</dbReference>
<dbReference type="RefSeq" id="WP_328279210.1">
    <property type="nucleotide sequence ID" value="NZ_JARTLD010000037.1"/>
</dbReference>
<dbReference type="PANTHER" id="PTHR48111">
    <property type="entry name" value="REGULATOR OF RPOS"/>
    <property type="match status" value="1"/>
</dbReference>
<reference evidence="9 10" key="1">
    <citation type="submission" date="2023-03" db="EMBL/GenBank/DDBJ databases">
        <title>Bacillus Genome Sequencing.</title>
        <authorList>
            <person name="Dunlap C."/>
        </authorList>
    </citation>
    <scope>NUCLEOTIDE SEQUENCE [LARGE SCALE GENOMIC DNA]</scope>
    <source>
        <strain evidence="9 10">NRS-52</strain>
    </source>
</reference>
<dbReference type="InterPro" id="IPR036388">
    <property type="entry name" value="WH-like_DNA-bd_sf"/>
</dbReference>
<dbReference type="Gene3D" id="1.25.40.10">
    <property type="entry name" value="Tetratricopeptide repeat domain"/>
    <property type="match status" value="1"/>
</dbReference>
<protein>
    <submittedName>
        <fullName evidence="9">Response regulator</fullName>
    </submittedName>
</protein>
<dbReference type="EMBL" id="JARTLD010000037">
    <property type="protein sequence ID" value="MED5018718.1"/>
    <property type="molecule type" value="Genomic_DNA"/>
</dbReference>
<dbReference type="InterPro" id="IPR001789">
    <property type="entry name" value="Sig_transdc_resp-reg_receiver"/>
</dbReference>
<dbReference type="SUPFAM" id="SSF46894">
    <property type="entry name" value="C-terminal effector domain of the bipartite response regulators"/>
    <property type="match status" value="1"/>
</dbReference>
<dbReference type="InterPro" id="IPR011006">
    <property type="entry name" value="CheY-like_superfamily"/>
</dbReference>
<keyword evidence="6" id="KW-0804">Transcription</keyword>
<evidence type="ECO:0000256" key="6">
    <source>
        <dbReference type="ARBA" id="ARBA00023163"/>
    </source>
</evidence>
<feature type="domain" description="Response regulatory" evidence="8">
    <location>
        <begin position="2"/>
        <end position="117"/>
    </location>
</feature>
<gene>
    <name evidence="9" type="ORF">P9847_15525</name>
</gene>
<dbReference type="Pfam" id="PF00072">
    <property type="entry name" value="Response_reg"/>
    <property type="match status" value="1"/>
</dbReference>
<evidence type="ECO:0000256" key="5">
    <source>
        <dbReference type="ARBA" id="ARBA00023125"/>
    </source>
</evidence>
<keyword evidence="2 7" id="KW-0597">Phosphoprotein</keyword>
<organism evidence="9 10">
    <name type="scientific">Paenibacillus chibensis</name>
    <dbReference type="NCBI Taxonomy" id="59846"/>
    <lineage>
        <taxon>Bacteria</taxon>
        <taxon>Bacillati</taxon>
        <taxon>Bacillota</taxon>
        <taxon>Bacilli</taxon>
        <taxon>Bacillales</taxon>
        <taxon>Paenibacillaceae</taxon>
        <taxon>Paenibacillus</taxon>
    </lineage>
</organism>
<evidence type="ECO:0000256" key="2">
    <source>
        <dbReference type="ARBA" id="ARBA00022553"/>
    </source>
</evidence>
<dbReference type="PROSITE" id="PS50110">
    <property type="entry name" value="RESPONSE_REGULATORY"/>
    <property type="match status" value="1"/>
</dbReference>
<evidence type="ECO:0000256" key="7">
    <source>
        <dbReference type="PROSITE-ProRule" id="PRU00169"/>
    </source>
</evidence>
<keyword evidence="3" id="KW-0902">Two-component regulatory system</keyword>
<dbReference type="Gene3D" id="3.40.50.2300">
    <property type="match status" value="1"/>
</dbReference>
<dbReference type="InterPro" id="IPR016032">
    <property type="entry name" value="Sig_transdc_resp-reg_C-effctor"/>
</dbReference>
<keyword evidence="10" id="KW-1185">Reference proteome</keyword>
<name>A0ABU6PV04_9BACL</name>
<dbReference type="SUPFAM" id="SSF48452">
    <property type="entry name" value="TPR-like"/>
    <property type="match status" value="1"/>
</dbReference>
<dbReference type="InterPro" id="IPR001867">
    <property type="entry name" value="OmpR/PhoB-type_DNA-bd"/>
</dbReference>
<dbReference type="SUPFAM" id="SSF52172">
    <property type="entry name" value="CheY-like"/>
    <property type="match status" value="1"/>
</dbReference>
<comment type="similarity">
    <text evidence="1">Belongs to the AfsR/DnrI/RedD regulatory family.</text>
</comment>
<accession>A0ABU6PV04</accession>
<evidence type="ECO:0000259" key="8">
    <source>
        <dbReference type="PROSITE" id="PS50110"/>
    </source>
</evidence>
<evidence type="ECO:0000256" key="3">
    <source>
        <dbReference type="ARBA" id="ARBA00023012"/>
    </source>
</evidence>
<dbReference type="InterPro" id="IPR005158">
    <property type="entry name" value="BTAD"/>
</dbReference>
<dbReference type="InterPro" id="IPR039420">
    <property type="entry name" value="WalR-like"/>
</dbReference>
<dbReference type="SMART" id="SM01043">
    <property type="entry name" value="BTAD"/>
    <property type="match status" value="1"/>
</dbReference>
<proteinExistence type="inferred from homology"/>
<evidence type="ECO:0000313" key="10">
    <source>
        <dbReference type="Proteomes" id="UP001343257"/>
    </source>
</evidence>
<dbReference type="SMART" id="SM00448">
    <property type="entry name" value="REC"/>
    <property type="match status" value="1"/>
</dbReference>
<evidence type="ECO:0000256" key="1">
    <source>
        <dbReference type="ARBA" id="ARBA00005820"/>
    </source>
</evidence>
<dbReference type="Pfam" id="PF03704">
    <property type="entry name" value="BTAD"/>
    <property type="match status" value="1"/>
</dbReference>
<comment type="caution">
    <text evidence="9">The sequence shown here is derived from an EMBL/GenBank/DDBJ whole genome shotgun (WGS) entry which is preliminary data.</text>
</comment>
<evidence type="ECO:0000313" key="9">
    <source>
        <dbReference type="EMBL" id="MED5018718.1"/>
    </source>
</evidence>
<dbReference type="InterPro" id="IPR011990">
    <property type="entry name" value="TPR-like_helical_dom_sf"/>
</dbReference>
<keyword evidence="4" id="KW-0805">Transcription regulation</keyword>
<dbReference type="SMART" id="SM00862">
    <property type="entry name" value="Trans_reg_C"/>
    <property type="match status" value="1"/>
</dbReference>
<evidence type="ECO:0000256" key="4">
    <source>
        <dbReference type="ARBA" id="ARBA00023015"/>
    </source>
</evidence>
<feature type="modified residue" description="4-aspartylphosphate" evidence="7">
    <location>
        <position position="54"/>
    </location>
</feature>
<dbReference type="PANTHER" id="PTHR48111:SF69">
    <property type="entry name" value="RESPONSE REGULATOR RECEIVER"/>
    <property type="match status" value="1"/>
</dbReference>